<evidence type="ECO:0000313" key="2">
    <source>
        <dbReference type="Proteomes" id="UP000032360"/>
    </source>
</evidence>
<reference evidence="1 2" key="1">
    <citation type="submission" date="2015-01" db="EMBL/GenBank/DDBJ databases">
        <title>Draft genome of the acidophilic iron oxidizer Acidithrix ferrooxidans strain Py-F3.</title>
        <authorList>
            <person name="Poehlein A."/>
            <person name="Eisen S."/>
            <person name="Schloemann M."/>
            <person name="Johnson B.D."/>
            <person name="Daniel R."/>
            <person name="Muehling M."/>
        </authorList>
    </citation>
    <scope>NUCLEOTIDE SEQUENCE [LARGE SCALE GENOMIC DNA]</scope>
    <source>
        <strain evidence="1 2">Py-F3</strain>
    </source>
</reference>
<keyword evidence="2" id="KW-1185">Reference proteome</keyword>
<evidence type="ECO:0000313" key="1">
    <source>
        <dbReference type="EMBL" id="KJF18521.1"/>
    </source>
</evidence>
<dbReference type="EMBL" id="JXYS01000014">
    <property type="protein sequence ID" value="KJF18521.1"/>
    <property type="molecule type" value="Genomic_DNA"/>
</dbReference>
<sequence>MTKHTYKATVAREGRWWMVSIPEIGGLTQARRLSEAGTMASSLIAITLDVPSDSFNVDIEIGKVGTVEVAERTARLRSTRETAIRLEREVQTDAESLAHDLANEGLSLRDIGDILGISYQRVHQLIAR</sequence>
<evidence type="ECO:0008006" key="3">
    <source>
        <dbReference type="Google" id="ProtNLM"/>
    </source>
</evidence>
<accession>A0A0D8HN36</accession>
<proteinExistence type="predicted"/>
<comment type="caution">
    <text evidence="1">The sequence shown here is derived from an EMBL/GenBank/DDBJ whole genome shotgun (WGS) entry which is preliminary data.</text>
</comment>
<dbReference type="AlphaFoldDB" id="A0A0D8HN36"/>
<organism evidence="1 2">
    <name type="scientific">Acidithrix ferrooxidans</name>
    <dbReference type="NCBI Taxonomy" id="1280514"/>
    <lineage>
        <taxon>Bacteria</taxon>
        <taxon>Bacillati</taxon>
        <taxon>Actinomycetota</taxon>
        <taxon>Acidimicrobiia</taxon>
        <taxon>Acidimicrobiales</taxon>
        <taxon>Acidimicrobiaceae</taxon>
        <taxon>Acidithrix</taxon>
    </lineage>
</organism>
<gene>
    <name evidence="1" type="ORF">AXFE_06010</name>
</gene>
<dbReference type="Gene3D" id="1.10.10.60">
    <property type="entry name" value="Homeodomain-like"/>
    <property type="match status" value="1"/>
</dbReference>
<protein>
    <recommendedName>
        <fullName evidence="3">Antitoxin HicB</fullName>
    </recommendedName>
</protein>
<dbReference type="OrthoDB" id="5772641at2"/>
<dbReference type="RefSeq" id="WP_052604386.1">
    <property type="nucleotide sequence ID" value="NZ_JXYS01000014.1"/>
</dbReference>
<dbReference type="Proteomes" id="UP000032360">
    <property type="component" value="Unassembled WGS sequence"/>
</dbReference>
<name>A0A0D8HN36_9ACTN</name>